<keyword evidence="8" id="KW-1185">Reference proteome</keyword>
<evidence type="ECO:0000259" key="6">
    <source>
        <dbReference type="Pfam" id="PF13193"/>
    </source>
</evidence>
<dbReference type="InterPro" id="IPR000873">
    <property type="entry name" value="AMP-dep_synth/lig_dom"/>
</dbReference>
<feature type="domain" description="AMP-dependent synthetase/ligase" evidence="5">
    <location>
        <begin position="15"/>
        <end position="357"/>
    </location>
</feature>
<name>A0ABS4X8N1_9MICC</name>
<dbReference type="GO" id="GO:0003987">
    <property type="term" value="F:acetate-CoA ligase activity"/>
    <property type="evidence" value="ECO:0007669"/>
    <property type="project" value="UniProtKB-EC"/>
</dbReference>
<gene>
    <name evidence="7" type="ORF">JOF47_000249</name>
</gene>
<dbReference type="EC" id="6.2.1.1" evidence="7"/>
<sequence length="512" mass="55802">MPAAVKPAVLLCDRHPAQDIAFTVIDSNLDSVDLSYAQLRDRSERAAALFASMGIKPGDRVATLMSKSAELVYALLGLWRLGAVHVPLFTAFATPAIEVRVAGANAKLIVADESQLHKLDVLDYPVLPTAELEAMLEEQPTGFVACTRSLNDPLVEIFTSGTTGTPKGVPVPVRALEAFHVYFSYGLDVRQDDVFWNMADPGWAYGLYYGILAPLYAGRRNLLLTTGFNADTCWEVLAKFSVTNIAAAPTIVRSMRAAKPEGVPGLKILRASSAGEPLDATTIAWSESVLGVPVRDHYGQTEMGMCIVNGWAPEIIDDIKPGSMGRPMPGYSACVLQEDNDDYAPTGTRGRVAINIPTSPMMWFNGYSGDPQRTAARYSADGRWYYTGDAGSMDEDGYIFFSSRDDDVIIMAGYRIGPFEVESVLAAHPDVLESAVIGVPDELRGEVLIAYVVLRKGLEGSDEMTAELQNLVKTQYAAHAYPRRITYVAELPKTPSGKLQRYVLREAESLRD</sequence>
<dbReference type="SUPFAM" id="SSF56801">
    <property type="entry name" value="Acetyl-CoA synthetase-like"/>
    <property type="match status" value="1"/>
</dbReference>
<evidence type="ECO:0000256" key="3">
    <source>
        <dbReference type="ARBA" id="ARBA00022741"/>
    </source>
</evidence>
<evidence type="ECO:0000313" key="8">
    <source>
        <dbReference type="Proteomes" id="UP001296993"/>
    </source>
</evidence>
<accession>A0ABS4X8N1</accession>
<organism evidence="7 8">
    <name type="scientific">Paeniglutamicibacter kerguelensis</name>
    <dbReference type="NCBI Taxonomy" id="254788"/>
    <lineage>
        <taxon>Bacteria</taxon>
        <taxon>Bacillati</taxon>
        <taxon>Actinomycetota</taxon>
        <taxon>Actinomycetes</taxon>
        <taxon>Micrococcales</taxon>
        <taxon>Micrococcaceae</taxon>
        <taxon>Paeniglutamicibacter</taxon>
    </lineage>
</organism>
<dbReference type="RefSeq" id="WP_245356203.1">
    <property type="nucleotide sequence ID" value="NZ_BAAAJY010000006.1"/>
</dbReference>
<dbReference type="InterPro" id="IPR025110">
    <property type="entry name" value="AMP-bd_C"/>
</dbReference>
<dbReference type="PANTHER" id="PTHR43605">
    <property type="entry name" value="ACYL-COENZYME A SYNTHETASE"/>
    <property type="match status" value="1"/>
</dbReference>
<dbReference type="PANTHER" id="PTHR43605:SF10">
    <property type="entry name" value="ACYL-COA SYNTHETASE MEDIUM CHAIN FAMILY MEMBER 3"/>
    <property type="match status" value="1"/>
</dbReference>
<evidence type="ECO:0000313" key="7">
    <source>
        <dbReference type="EMBL" id="MBP2384738.1"/>
    </source>
</evidence>
<keyword evidence="4" id="KW-0067">ATP-binding</keyword>
<protein>
    <submittedName>
        <fullName evidence="7">Acetyl-CoA synthetase</fullName>
        <ecNumber evidence="7">6.2.1.1</ecNumber>
    </submittedName>
</protein>
<comment type="caution">
    <text evidence="7">The sequence shown here is derived from an EMBL/GenBank/DDBJ whole genome shotgun (WGS) entry which is preliminary data.</text>
</comment>
<dbReference type="Proteomes" id="UP001296993">
    <property type="component" value="Unassembled WGS sequence"/>
</dbReference>
<dbReference type="Pfam" id="PF13193">
    <property type="entry name" value="AMP-binding_C"/>
    <property type="match status" value="1"/>
</dbReference>
<dbReference type="Gene3D" id="3.30.300.30">
    <property type="match status" value="1"/>
</dbReference>
<proteinExistence type="inferred from homology"/>
<reference evidence="7 8" key="1">
    <citation type="submission" date="2021-03" db="EMBL/GenBank/DDBJ databases">
        <title>Sequencing the genomes of 1000 actinobacteria strains.</title>
        <authorList>
            <person name="Klenk H.-P."/>
        </authorList>
    </citation>
    <scope>NUCLEOTIDE SEQUENCE [LARGE SCALE GENOMIC DNA]</scope>
    <source>
        <strain evidence="7 8">DSM 15797</strain>
    </source>
</reference>
<dbReference type="EMBL" id="JAGIOF010000001">
    <property type="protein sequence ID" value="MBP2384738.1"/>
    <property type="molecule type" value="Genomic_DNA"/>
</dbReference>
<dbReference type="InterPro" id="IPR042099">
    <property type="entry name" value="ANL_N_sf"/>
</dbReference>
<dbReference type="Gene3D" id="3.40.50.12780">
    <property type="entry name" value="N-terminal domain of ligase-like"/>
    <property type="match status" value="1"/>
</dbReference>
<feature type="domain" description="AMP-binding enzyme C-terminal" evidence="6">
    <location>
        <begin position="420"/>
        <end position="498"/>
    </location>
</feature>
<dbReference type="InterPro" id="IPR051087">
    <property type="entry name" value="Mitochondrial_ACSM"/>
</dbReference>
<dbReference type="Pfam" id="PF00501">
    <property type="entry name" value="AMP-binding"/>
    <property type="match status" value="1"/>
</dbReference>
<comment type="similarity">
    <text evidence="1">Belongs to the ATP-dependent AMP-binding enzyme family.</text>
</comment>
<dbReference type="InterPro" id="IPR045851">
    <property type="entry name" value="AMP-bd_C_sf"/>
</dbReference>
<evidence type="ECO:0000256" key="1">
    <source>
        <dbReference type="ARBA" id="ARBA00006432"/>
    </source>
</evidence>
<keyword evidence="3" id="KW-0547">Nucleotide-binding</keyword>
<evidence type="ECO:0000259" key="5">
    <source>
        <dbReference type="Pfam" id="PF00501"/>
    </source>
</evidence>
<evidence type="ECO:0000256" key="4">
    <source>
        <dbReference type="ARBA" id="ARBA00022840"/>
    </source>
</evidence>
<keyword evidence="2 7" id="KW-0436">Ligase</keyword>
<evidence type="ECO:0000256" key="2">
    <source>
        <dbReference type="ARBA" id="ARBA00022598"/>
    </source>
</evidence>